<dbReference type="GO" id="GO:0006783">
    <property type="term" value="P:heme biosynthetic process"/>
    <property type="evidence" value="ECO:0007669"/>
    <property type="project" value="UniProtKB-UniRule"/>
</dbReference>
<dbReference type="Gene3D" id="3.90.660.20">
    <property type="entry name" value="Protoporphyrinogen oxidase, mitochondrial, domain 2"/>
    <property type="match status" value="1"/>
</dbReference>
<dbReference type="Gene3D" id="3.50.50.60">
    <property type="entry name" value="FAD/NAD(P)-binding domain"/>
    <property type="match status" value="1"/>
</dbReference>
<evidence type="ECO:0000256" key="9">
    <source>
        <dbReference type="ARBA" id="ARBA00023002"/>
    </source>
</evidence>
<accession>A0A1Y3PLQ0</accession>
<keyword evidence="11" id="KW-0963">Cytoplasm</keyword>
<dbReference type="GO" id="GO:0004729">
    <property type="term" value="F:oxygen-dependent protoporphyrinogen oxidase activity"/>
    <property type="evidence" value="ECO:0007669"/>
    <property type="project" value="UniProtKB-UniRule"/>
</dbReference>
<evidence type="ECO:0000259" key="12">
    <source>
        <dbReference type="Pfam" id="PF01593"/>
    </source>
</evidence>
<evidence type="ECO:0000256" key="7">
    <source>
        <dbReference type="ARBA" id="ARBA00022630"/>
    </source>
</evidence>
<evidence type="ECO:0000313" key="13">
    <source>
        <dbReference type="EMBL" id="OUM87056.1"/>
    </source>
</evidence>
<dbReference type="InterPro" id="IPR050464">
    <property type="entry name" value="Zeta_carotene_desat/Oxidored"/>
</dbReference>
<dbReference type="GO" id="GO:0005737">
    <property type="term" value="C:cytoplasm"/>
    <property type="evidence" value="ECO:0007669"/>
    <property type="project" value="UniProtKB-SubCell"/>
</dbReference>
<dbReference type="PANTHER" id="PTHR42923:SF3">
    <property type="entry name" value="PROTOPORPHYRINOGEN OXIDASE"/>
    <property type="match status" value="1"/>
</dbReference>
<dbReference type="SUPFAM" id="SSF54373">
    <property type="entry name" value="FAD-linked reductases, C-terminal domain"/>
    <property type="match status" value="1"/>
</dbReference>
<dbReference type="NCBIfam" id="TIGR00562">
    <property type="entry name" value="proto_IX_ox"/>
    <property type="match status" value="1"/>
</dbReference>
<evidence type="ECO:0000256" key="11">
    <source>
        <dbReference type="RuleBase" id="RU364052"/>
    </source>
</evidence>
<dbReference type="InterPro" id="IPR036188">
    <property type="entry name" value="FAD/NAD-bd_sf"/>
</dbReference>
<comment type="catalytic activity">
    <reaction evidence="1">
        <text>coproporphyrinogen III + 3 O2 = coproporphyrin III + 3 H2O2</text>
        <dbReference type="Rhea" id="RHEA:43436"/>
        <dbReference type="ChEBI" id="CHEBI:15379"/>
        <dbReference type="ChEBI" id="CHEBI:16240"/>
        <dbReference type="ChEBI" id="CHEBI:57309"/>
        <dbReference type="ChEBI" id="CHEBI:131725"/>
        <dbReference type="EC" id="1.3.3.15"/>
    </reaction>
    <physiologicalReaction direction="left-to-right" evidence="1">
        <dbReference type="Rhea" id="RHEA:43437"/>
    </physiologicalReaction>
</comment>
<evidence type="ECO:0000256" key="1">
    <source>
        <dbReference type="ARBA" id="ARBA00001755"/>
    </source>
</evidence>
<evidence type="ECO:0000313" key="14">
    <source>
        <dbReference type="Proteomes" id="UP000196475"/>
    </source>
</evidence>
<dbReference type="Pfam" id="PF01593">
    <property type="entry name" value="Amino_oxidase"/>
    <property type="match status" value="1"/>
</dbReference>
<evidence type="ECO:0000256" key="2">
    <source>
        <dbReference type="ARBA" id="ARBA00001974"/>
    </source>
</evidence>
<keyword evidence="7 11" id="KW-0285">Flavoprotein</keyword>
<proteinExistence type="inferred from homology"/>
<comment type="function">
    <text evidence="11">Involved in coproporphyrin-dependent heme b biosynthesis. Catalyzes the oxidation of coproporphyrinogen III to coproporphyrin III.</text>
</comment>
<dbReference type="EMBL" id="LZRT01000080">
    <property type="protein sequence ID" value="OUM87056.1"/>
    <property type="molecule type" value="Genomic_DNA"/>
</dbReference>
<evidence type="ECO:0000256" key="8">
    <source>
        <dbReference type="ARBA" id="ARBA00022827"/>
    </source>
</evidence>
<dbReference type="Proteomes" id="UP000196475">
    <property type="component" value="Unassembled WGS sequence"/>
</dbReference>
<comment type="similarity">
    <text evidence="4 11">Belongs to the protoporphyrinogen/coproporphyrinogen oxidase family. Coproporphyrinogen III oxidase subfamily.</text>
</comment>
<comment type="caution">
    <text evidence="13">The sequence shown here is derived from an EMBL/GenBank/DDBJ whole genome shotgun (WGS) entry which is preliminary data.</text>
</comment>
<dbReference type="EC" id="1.3.3.15" evidence="5 11"/>
<dbReference type="SUPFAM" id="SSF51905">
    <property type="entry name" value="FAD/NAD(P)-binding domain"/>
    <property type="match status" value="1"/>
</dbReference>
<evidence type="ECO:0000256" key="3">
    <source>
        <dbReference type="ARBA" id="ARBA00004744"/>
    </source>
</evidence>
<dbReference type="NCBIfam" id="NF008845">
    <property type="entry name" value="PRK11883.1-5"/>
    <property type="match status" value="1"/>
</dbReference>
<evidence type="ECO:0000256" key="4">
    <source>
        <dbReference type="ARBA" id="ARBA00008310"/>
    </source>
</evidence>
<comment type="subcellular location">
    <subcellularLocation>
        <location evidence="11">Cytoplasm</location>
    </subcellularLocation>
</comment>
<evidence type="ECO:0000256" key="5">
    <source>
        <dbReference type="ARBA" id="ARBA00012402"/>
    </source>
</evidence>
<sequence>MNLKHPHITIVGGGMTGLSAAFYLAKTIQAERLPIRFTLVEASGRLGGKVRTEHRDGFIIEQGPDSLLARKKAGPQLIAELGLEHETVRNQTGQSYILHHNRLFPIPEGAVMGIPTRLTPFAATPVISPLGKMRALLGDLLLPRSPQHADQSVGHFFRRRLGNEIVERLIEPLLSGIYAGNIDQLSLMATFPQFYHQEQKYRSLMIGMKKTAPQTKKGEAQGAFLTLKRGLSSLVEAITDHLSPAAIRLNTALTRIEKAESGYTLYFRDGNSIATDAVILAVPHDVTTHVLAHYPFLHLNRDVTATSVATVALAFDAKDIHIPYEGTGFVVTRTSKHTITACTWTHKKWPHTTPEGKVLIRSYVGRAGDQTIVDQSDETIVQTVLHDLQAVTPIKGNPLFYIVTRWREGMPQYVVGHKEWLKQVHDQLDKHLPGIRLAGASYEGVGLPDCIEQGKKAAMQTIDHIKTRLL</sequence>
<dbReference type="InterPro" id="IPR002937">
    <property type="entry name" value="Amino_oxidase"/>
</dbReference>
<name>A0A1Y3PLQ0_9BACI</name>
<feature type="domain" description="Amine oxidase" evidence="12">
    <location>
        <begin position="15"/>
        <end position="460"/>
    </location>
</feature>
<organism evidence="13 14">
    <name type="scientific">Bacillus thermozeamaize</name>
    <dbReference type="NCBI Taxonomy" id="230954"/>
    <lineage>
        <taxon>Bacteria</taxon>
        <taxon>Bacillati</taxon>
        <taxon>Bacillota</taxon>
        <taxon>Bacilli</taxon>
        <taxon>Bacillales</taxon>
        <taxon>Bacillaceae</taxon>
        <taxon>Bacillus</taxon>
    </lineage>
</organism>
<reference evidence="14" key="1">
    <citation type="submission" date="2016-06" db="EMBL/GenBank/DDBJ databases">
        <authorList>
            <person name="Nascimento L."/>
            <person name="Pereira R.V."/>
            <person name="Martins L.F."/>
            <person name="Quaggio R.B."/>
            <person name="Silva A.M."/>
            <person name="Setubal J.C."/>
        </authorList>
    </citation>
    <scope>NUCLEOTIDE SEQUENCE [LARGE SCALE GENOMIC DNA]</scope>
</reference>
<comment type="pathway">
    <text evidence="3 11">Porphyrin-containing compound metabolism; protoheme biosynthesis.</text>
</comment>
<dbReference type="UniPathway" id="UPA00252"/>
<evidence type="ECO:0000256" key="6">
    <source>
        <dbReference type="ARBA" id="ARBA00019046"/>
    </source>
</evidence>
<dbReference type="PANTHER" id="PTHR42923">
    <property type="entry name" value="PROTOPORPHYRINOGEN OXIDASE"/>
    <property type="match status" value="1"/>
</dbReference>
<evidence type="ECO:0000256" key="10">
    <source>
        <dbReference type="ARBA" id="ARBA00023133"/>
    </source>
</evidence>
<keyword evidence="8 11" id="KW-0274">FAD</keyword>
<protein>
    <recommendedName>
        <fullName evidence="6 11">Coproporphyrinogen III oxidase</fullName>
        <ecNumber evidence="5 11">1.3.3.15</ecNumber>
    </recommendedName>
</protein>
<comment type="cofactor">
    <cofactor evidence="2 11">
        <name>FAD</name>
        <dbReference type="ChEBI" id="CHEBI:57692"/>
    </cofactor>
</comment>
<keyword evidence="10 11" id="KW-0350">Heme biosynthesis</keyword>
<dbReference type="Gene3D" id="1.10.3110.10">
    <property type="entry name" value="protoporphyrinogen ix oxidase, domain 3"/>
    <property type="match status" value="1"/>
</dbReference>
<gene>
    <name evidence="13" type="ORF">BAA01_16745</name>
</gene>
<keyword evidence="9 11" id="KW-0560">Oxidoreductase</keyword>
<dbReference type="InterPro" id="IPR004572">
    <property type="entry name" value="Protoporphyrinogen_oxidase"/>
</dbReference>
<dbReference type="AlphaFoldDB" id="A0A1Y3PLQ0"/>